<keyword evidence="7 8" id="KW-0131">Cell cycle</keyword>
<keyword evidence="12" id="KW-1185">Reference proteome</keyword>
<dbReference type="InterPro" id="IPR036615">
    <property type="entry name" value="Mur_ligase_C_dom_sf"/>
</dbReference>
<dbReference type="SUPFAM" id="SSF53623">
    <property type="entry name" value="MurD-like peptide ligases, catalytic domain"/>
    <property type="match status" value="1"/>
</dbReference>
<dbReference type="Gene3D" id="3.40.1190.10">
    <property type="entry name" value="Mur-like, catalytic domain"/>
    <property type="match status" value="1"/>
</dbReference>
<feature type="domain" description="Mur ligase C-terminal" evidence="9">
    <location>
        <begin position="363"/>
        <end position="496"/>
    </location>
</feature>
<dbReference type="AlphaFoldDB" id="A0A5C8ZFE5"/>
<dbReference type="GO" id="GO:0071555">
    <property type="term" value="P:cell wall organization"/>
    <property type="evidence" value="ECO:0007669"/>
    <property type="project" value="UniProtKB-KW"/>
</dbReference>
<keyword evidence="4 7" id="KW-0436">Ligase</keyword>
<dbReference type="SUPFAM" id="SSF51984">
    <property type="entry name" value="MurCD N-terminal domain"/>
    <property type="match status" value="1"/>
</dbReference>
<organism evidence="11 12">
    <name type="scientific">Quadrisphaera setariae</name>
    <dbReference type="NCBI Taxonomy" id="2593304"/>
    <lineage>
        <taxon>Bacteria</taxon>
        <taxon>Bacillati</taxon>
        <taxon>Actinomycetota</taxon>
        <taxon>Actinomycetes</taxon>
        <taxon>Kineosporiales</taxon>
        <taxon>Kineosporiaceae</taxon>
        <taxon>Quadrisphaera</taxon>
    </lineage>
</organism>
<evidence type="ECO:0000256" key="2">
    <source>
        <dbReference type="ARBA" id="ARBA00004752"/>
    </source>
</evidence>
<dbReference type="GO" id="GO:0008360">
    <property type="term" value="P:regulation of cell shape"/>
    <property type="evidence" value="ECO:0007669"/>
    <property type="project" value="UniProtKB-KW"/>
</dbReference>
<dbReference type="GO" id="GO:0051301">
    <property type="term" value="P:cell division"/>
    <property type="evidence" value="ECO:0007669"/>
    <property type="project" value="UniProtKB-KW"/>
</dbReference>
<keyword evidence="7 8" id="KW-0573">Peptidoglycan synthesis</keyword>
<dbReference type="Gene3D" id="3.40.50.720">
    <property type="entry name" value="NAD(P)-binding Rossmann-like Domain"/>
    <property type="match status" value="1"/>
</dbReference>
<dbReference type="RefSeq" id="WP_147926950.1">
    <property type="nucleotide sequence ID" value="NZ_VKAC01000007.1"/>
</dbReference>
<evidence type="ECO:0000259" key="9">
    <source>
        <dbReference type="Pfam" id="PF02875"/>
    </source>
</evidence>
<dbReference type="EC" id="6.3.2.9" evidence="7 8"/>
<keyword evidence="7 8" id="KW-0132">Cell division</keyword>
<comment type="catalytic activity">
    <reaction evidence="7 8">
        <text>UDP-N-acetyl-alpha-D-muramoyl-L-alanine + D-glutamate + ATP = UDP-N-acetyl-alpha-D-muramoyl-L-alanyl-D-glutamate + ADP + phosphate + H(+)</text>
        <dbReference type="Rhea" id="RHEA:16429"/>
        <dbReference type="ChEBI" id="CHEBI:15378"/>
        <dbReference type="ChEBI" id="CHEBI:29986"/>
        <dbReference type="ChEBI" id="CHEBI:30616"/>
        <dbReference type="ChEBI" id="CHEBI:43474"/>
        <dbReference type="ChEBI" id="CHEBI:83898"/>
        <dbReference type="ChEBI" id="CHEBI:83900"/>
        <dbReference type="ChEBI" id="CHEBI:456216"/>
        <dbReference type="EC" id="6.3.2.9"/>
    </reaction>
</comment>
<evidence type="ECO:0000256" key="3">
    <source>
        <dbReference type="ARBA" id="ARBA00022490"/>
    </source>
</evidence>
<dbReference type="Gene3D" id="3.90.190.20">
    <property type="entry name" value="Mur ligase, C-terminal domain"/>
    <property type="match status" value="1"/>
</dbReference>
<dbReference type="InterPro" id="IPR005762">
    <property type="entry name" value="MurD"/>
</dbReference>
<keyword evidence="5 7" id="KW-0547">Nucleotide-binding</keyword>
<evidence type="ECO:0000256" key="4">
    <source>
        <dbReference type="ARBA" id="ARBA00022598"/>
    </source>
</evidence>
<evidence type="ECO:0000256" key="7">
    <source>
        <dbReference type="HAMAP-Rule" id="MF_00639"/>
    </source>
</evidence>
<comment type="caution">
    <text evidence="11">The sequence shown here is derived from an EMBL/GenBank/DDBJ whole genome shotgun (WGS) entry which is preliminary data.</text>
</comment>
<evidence type="ECO:0000313" key="11">
    <source>
        <dbReference type="EMBL" id="TXR55898.1"/>
    </source>
</evidence>
<dbReference type="PANTHER" id="PTHR43692">
    <property type="entry name" value="UDP-N-ACETYLMURAMOYLALANINE--D-GLUTAMATE LIGASE"/>
    <property type="match status" value="1"/>
</dbReference>
<dbReference type="Pfam" id="PF02875">
    <property type="entry name" value="Mur_ligase_C"/>
    <property type="match status" value="1"/>
</dbReference>
<dbReference type="InterPro" id="IPR004101">
    <property type="entry name" value="Mur_ligase_C"/>
</dbReference>
<dbReference type="SUPFAM" id="SSF53244">
    <property type="entry name" value="MurD-like peptide ligases, peptide-binding domain"/>
    <property type="match status" value="1"/>
</dbReference>
<reference evidence="11 12" key="1">
    <citation type="submission" date="2019-07" db="EMBL/GenBank/DDBJ databases">
        <title>Quadrisphaera sp. strain DD2A genome sequencing and assembly.</title>
        <authorList>
            <person name="Kim I."/>
        </authorList>
    </citation>
    <scope>NUCLEOTIDE SEQUENCE [LARGE SCALE GENOMIC DNA]</scope>
    <source>
        <strain evidence="11 12">DD2A</strain>
    </source>
</reference>
<dbReference type="InterPro" id="IPR013221">
    <property type="entry name" value="Mur_ligase_cen"/>
</dbReference>
<dbReference type="GO" id="GO:0005737">
    <property type="term" value="C:cytoplasm"/>
    <property type="evidence" value="ECO:0007669"/>
    <property type="project" value="UniProtKB-SubCell"/>
</dbReference>
<dbReference type="Pfam" id="PF08245">
    <property type="entry name" value="Mur_ligase_M"/>
    <property type="match status" value="1"/>
</dbReference>
<dbReference type="Pfam" id="PF21799">
    <property type="entry name" value="MurD-like_N"/>
    <property type="match status" value="1"/>
</dbReference>
<dbReference type="HAMAP" id="MF_00639">
    <property type="entry name" value="MurD"/>
    <property type="match status" value="1"/>
</dbReference>
<keyword evidence="7 8" id="KW-0133">Cell shape</keyword>
<sequence>MAGSSRVPSRGPAEWEGLRVVVAGFAVSGAAAAYALAERGARVLAVDSREGPGEAERAKLLDVLGGKVALGPGASDALHLVDGSPPDLVIASPGWRPSAPLLAQAARAGIPIWGEVELAWRLRGTAGPVGAPVGPASSAPWLCVTGTNGKTTTTTMLASILRAHGLRATTAGNIGTPLVEAVLDPAGADVLAVELSSFQLHGAHTLAPRASAVLNLAADHLDWHGSMGAYAADKGRIYTDTERACVYNADESPEGQDWPTTEQLVVDADVQEGCRAIGFTLGVPGLSMLGVVDDVLADRAYVADRANSAAELCTLADLADASGGVVAPHVVANALAAAALARAHGVSQQAVRDGLLSTRPGAHRIAVVARSGGVAWVDDSKATNAHAAAASLAGAPAAAGSDAHDGTRVVWVAGGLAKGAQFDDLVGAQASRLRAAVLIGTDREPLRGALARRAPGVPVVEVDGPAASAAGGVMPAAVRAAAAAALPGDVVLLAPASASMDQFTSYAERGDAFAAAVRALLDSSTEGEG</sequence>
<dbReference type="PANTHER" id="PTHR43692:SF1">
    <property type="entry name" value="UDP-N-ACETYLMURAMOYLALANINE--D-GLUTAMATE LIGASE"/>
    <property type="match status" value="1"/>
</dbReference>
<evidence type="ECO:0000256" key="8">
    <source>
        <dbReference type="RuleBase" id="RU003664"/>
    </source>
</evidence>
<dbReference type="NCBIfam" id="TIGR01087">
    <property type="entry name" value="murD"/>
    <property type="match status" value="1"/>
</dbReference>
<dbReference type="GO" id="GO:0009252">
    <property type="term" value="P:peptidoglycan biosynthetic process"/>
    <property type="evidence" value="ECO:0007669"/>
    <property type="project" value="UniProtKB-UniRule"/>
</dbReference>
<dbReference type="GO" id="GO:0005524">
    <property type="term" value="F:ATP binding"/>
    <property type="evidence" value="ECO:0007669"/>
    <property type="project" value="UniProtKB-UniRule"/>
</dbReference>
<evidence type="ECO:0000259" key="10">
    <source>
        <dbReference type="Pfam" id="PF08245"/>
    </source>
</evidence>
<dbReference type="InterPro" id="IPR036565">
    <property type="entry name" value="Mur-like_cat_sf"/>
</dbReference>
<dbReference type="Proteomes" id="UP000321234">
    <property type="component" value="Unassembled WGS sequence"/>
</dbReference>
<dbReference type="EMBL" id="VKAC01000007">
    <property type="protein sequence ID" value="TXR55898.1"/>
    <property type="molecule type" value="Genomic_DNA"/>
</dbReference>
<evidence type="ECO:0000313" key="12">
    <source>
        <dbReference type="Proteomes" id="UP000321234"/>
    </source>
</evidence>
<dbReference type="GO" id="GO:0008764">
    <property type="term" value="F:UDP-N-acetylmuramoylalanine-D-glutamate ligase activity"/>
    <property type="evidence" value="ECO:0007669"/>
    <property type="project" value="UniProtKB-UniRule"/>
</dbReference>
<gene>
    <name evidence="7" type="primary">murD</name>
    <name evidence="11" type="ORF">FMM08_12910</name>
</gene>
<comment type="function">
    <text evidence="7 8">Cell wall formation. Catalyzes the addition of glutamate to the nucleotide precursor UDP-N-acetylmuramoyl-L-alanine (UMA).</text>
</comment>
<comment type="similarity">
    <text evidence="7">Belongs to the MurCDEF family.</text>
</comment>
<dbReference type="UniPathway" id="UPA00219"/>
<evidence type="ECO:0000256" key="5">
    <source>
        <dbReference type="ARBA" id="ARBA00022741"/>
    </source>
</evidence>
<dbReference type="OrthoDB" id="9809796at2"/>
<evidence type="ECO:0000256" key="6">
    <source>
        <dbReference type="ARBA" id="ARBA00022840"/>
    </source>
</evidence>
<name>A0A5C8ZFE5_9ACTN</name>
<keyword evidence="7 8" id="KW-0961">Cell wall biogenesis/degradation</keyword>
<comment type="subcellular location">
    <subcellularLocation>
        <location evidence="1 7 8">Cytoplasm</location>
    </subcellularLocation>
</comment>
<evidence type="ECO:0000256" key="1">
    <source>
        <dbReference type="ARBA" id="ARBA00004496"/>
    </source>
</evidence>
<keyword evidence="3 7" id="KW-0963">Cytoplasm</keyword>
<comment type="pathway">
    <text evidence="2 7 8">Cell wall biogenesis; peptidoglycan biosynthesis.</text>
</comment>
<proteinExistence type="inferred from homology"/>
<feature type="binding site" evidence="7">
    <location>
        <begin position="146"/>
        <end position="152"/>
    </location>
    <ligand>
        <name>ATP</name>
        <dbReference type="ChEBI" id="CHEBI:30616"/>
    </ligand>
</feature>
<keyword evidence="6 7" id="KW-0067">ATP-binding</keyword>
<feature type="domain" description="Mur ligase central" evidence="10">
    <location>
        <begin position="144"/>
        <end position="258"/>
    </location>
</feature>
<protein>
    <recommendedName>
        <fullName evidence="7 8">UDP-N-acetylmuramoylalanine--D-glutamate ligase</fullName>
        <ecNumber evidence="7 8">6.3.2.9</ecNumber>
    </recommendedName>
    <alternativeName>
        <fullName evidence="7">D-glutamic acid-adding enzyme</fullName>
    </alternativeName>
    <alternativeName>
        <fullName evidence="7">UDP-N-acetylmuramoyl-L-alanyl-D-glutamate synthetase</fullName>
    </alternativeName>
</protein>
<accession>A0A5C8ZFE5</accession>